<dbReference type="GO" id="GO:0043332">
    <property type="term" value="C:mating projection tip"/>
    <property type="evidence" value="ECO:0007669"/>
    <property type="project" value="EnsemblFungi"/>
</dbReference>
<evidence type="ECO:0000256" key="1">
    <source>
        <dbReference type="PIRSR" id="PIRSR605301-1"/>
    </source>
</evidence>
<dbReference type="FunCoup" id="A0A1D2VI50">
    <property type="interactions" value="113"/>
</dbReference>
<dbReference type="GO" id="GO:0005634">
    <property type="term" value="C:nucleus"/>
    <property type="evidence" value="ECO:0007669"/>
    <property type="project" value="EnsemblFungi"/>
</dbReference>
<evidence type="ECO:0008006" key="5">
    <source>
        <dbReference type="Google" id="ProtNLM"/>
    </source>
</evidence>
<feature type="compositionally biased region" description="Low complexity" evidence="2">
    <location>
        <begin position="26"/>
        <end position="36"/>
    </location>
</feature>
<dbReference type="Proteomes" id="UP000095038">
    <property type="component" value="Unassembled WGS sequence"/>
</dbReference>
<evidence type="ECO:0000313" key="3">
    <source>
        <dbReference type="EMBL" id="ODV61157.1"/>
    </source>
</evidence>
<protein>
    <recommendedName>
        <fullName evidence="5">Mob1/phocein</fullName>
    </recommendedName>
</protein>
<gene>
    <name evidence="3" type="ORF">ASCRUDRAFT_75872</name>
</gene>
<dbReference type="GO" id="GO:0007163">
    <property type="term" value="P:establishment or maintenance of cell polarity"/>
    <property type="evidence" value="ECO:0007669"/>
    <property type="project" value="EnsemblFungi"/>
</dbReference>
<feature type="compositionally biased region" description="Polar residues" evidence="2">
    <location>
        <begin position="63"/>
        <end position="75"/>
    </location>
</feature>
<dbReference type="PANTHER" id="PTHR22599">
    <property type="entry name" value="MPS ONE BINDER KINASE ACTIVATOR-LIKE MOB"/>
    <property type="match status" value="1"/>
</dbReference>
<dbReference type="GO" id="GO:0000920">
    <property type="term" value="P:septum digestion after cytokinesis"/>
    <property type="evidence" value="ECO:0007669"/>
    <property type="project" value="EnsemblFungi"/>
</dbReference>
<reference evidence="4" key="1">
    <citation type="submission" date="2016-05" db="EMBL/GenBank/DDBJ databases">
        <title>Comparative genomics of biotechnologically important yeasts.</title>
        <authorList>
            <consortium name="DOE Joint Genome Institute"/>
            <person name="Riley R."/>
            <person name="Haridas S."/>
            <person name="Wolfe K.H."/>
            <person name="Lopes M.R."/>
            <person name="Hittinger C.T."/>
            <person name="Goker M."/>
            <person name="Salamov A."/>
            <person name="Wisecaver J."/>
            <person name="Long T.M."/>
            <person name="Aerts A.L."/>
            <person name="Barry K."/>
            <person name="Choi C."/>
            <person name="Clum A."/>
            <person name="Coughlan A.Y."/>
            <person name="Deshpande S."/>
            <person name="Douglass A.P."/>
            <person name="Hanson S.J."/>
            <person name="Klenk H.-P."/>
            <person name="Labutti K."/>
            <person name="Lapidus A."/>
            <person name="Lindquist E."/>
            <person name="Lipzen A."/>
            <person name="Meier-Kolthoff J.P."/>
            <person name="Ohm R.A."/>
            <person name="Otillar R.P."/>
            <person name="Pangilinan J."/>
            <person name="Peng Y."/>
            <person name="Rokas A."/>
            <person name="Rosa C.A."/>
            <person name="Scheuner C."/>
            <person name="Sibirny A.A."/>
            <person name="Slot J.C."/>
            <person name="Stielow J.B."/>
            <person name="Sun H."/>
            <person name="Kurtzman C.P."/>
            <person name="Blackwell M."/>
            <person name="Grigoriev I.V."/>
            <person name="Jeffries T.W."/>
        </authorList>
    </citation>
    <scope>NUCLEOTIDE SEQUENCE [LARGE SCALE GENOMIC DNA]</scope>
    <source>
        <strain evidence="4">DSM 1968</strain>
    </source>
</reference>
<feature type="compositionally biased region" description="Polar residues" evidence="2">
    <location>
        <begin position="1"/>
        <end position="13"/>
    </location>
</feature>
<proteinExistence type="predicted"/>
<dbReference type="SMART" id="SM01388">
    <property type="entry name" value="Mob1_phocein"/>
    <property type="match status" value="1"/>
</dbReference>
<dbReference type="AlphaFoldDB" id="A0A1D2VI50"/>
<dbReference type="GO" id="GO:0007118">
    <property type="term" value="P:budding cell apical bud growth"/>
    <property type="evidence" value="ECO:0007669"/>
    <property type="project" value="EnsemblFungi"/>
</dbReference>
<feature type="compositionally biased region" description="Low complexity" evidence="2">
    <location>
        <begin position="76"/>
        <end position="125"/>
    </location>
</feature>
<dbReference type="SUPFAM" id="SSF101152">
    <property type="entry name" value="Mob1/phocein"/>
    <property type="match status" value="1"/>
</dbReference>
<dbReference type="Pfam" id="PF03637">
    <property type="entry name" value="Mob1_phocein"/>
    <property type="match status" value="1"/>
</dbReference>
<keyword evidence="1" id="KW-0479">Metal-binding</keyword>
<sequence>MSFFQSIRGFTSRTSKKNKNPQSPQASNINFNASSLNNINNPNNNLISSNTFSSVNSSSLNNARGQPTRNNNFPISSNASMLTSNSSNNNSSYNNISTTQTSNSQYSNSNQNIPPNNNNQNSTQLVNLLNNNNGGSFAINNCMTNGVIDLNDPPLFLCDPFLRSAVVKGSFKTIVQLPKYVEYKEWLALNVFELFTNLNQFCDIIIDLLQPDIINSTPNNNVQVVTFYHVDPFTNQSVNLPSKKYMEFALNVINEKINDQSVFPTKNAIPFATSFMKDCKKCLSEMLKIFGHIYFNHFDKIIHLSLEAHFNSFFSHFISFINEFDLVDKHELVLLNPLIKSLEKQGKISYPNPGDLEFYQSQQAN</sequence>
<dbReference type="OrthoDB" id="10261121at2759"/>
<dbReference type="GO" id="GO:0005934">
    <property type="term" value="C:cellular bud tip"/>
    <property type="evidence" value="ECO:0007669"/>
    <property type="project" value="EnsemblFungi"/>
</dbReference>
<organism evidence="3 4">
    <name type="scientific">Ascoidea rubescens DSM 1968</name>
    <dbReference type="NCBI Taxonomy" id="1344418"/>
    <lineage>
        <taxon>Eukaryota</taxon>
        <taxon>Fungi</taxon>
        <taxon>Dikarya</taxon>
        <taxon>Ascomycota</taxon>
        <taxon>Saccharomycotina</taxon>
        <taxon>Saccharomycetes</taxon>
        <taxon>Ascoideaceae</taxon>
        <taxon>Ascoidea</taxon>
    </lineage>
</organism>
<feature type="binding site" evidence="1">
    <location>
        <position position="297"/>
    </location>
    <ligand>
        <name>Zn(2+)</name>
        <dbReference type="ChEBI" id="CHEBI:29105"/>
    </ligand>
</feature>
<dbReference type="InterPro" id="IPR036703">
    <property type="entry name" value="MOB_kinase_act_sf"/>
</dbReference>
<feature type="binding site" evidence="1">
    <location>
        <position position="292"/>
    </location>
    <ligand>
        <name>Zn(2+)</name>
        <dbReference type="ChEBI" id="CHEBI:29105"/>
    </ligand>
</feature>
<dbReference type="EMBL" id="KV454480">
    <property type="protein sequence ID" value="ODV61157.1"/>
    <property type="molecule type" value="Genomic_DNA"/>
</dbReference>
<dbReference type="GO" id="GO:1902554">
    <property type="term" value="C:serine/threonine protein kinase complex"/>
    <property type="evidence" value="ECO:0007669"/>
    <property type="project" value="EnsemblFungi"/>
</dbReference>
<dbReference type="GO" id="GO:0005935">
    <property type="term" value="C:cellular bud neck"/>
    <property type="evidence" value="ECO:0007669"/>
    <property type="project" value="EnsemblFungi"/>
</dbReference>
<dbReference type="STRING" id="1344418.A0A1D2VI50"/>
<dbReference type="Gene3D" id="1.20.140.30">
    <property type="entry name" value="MOB kinase activator"/>
    <property type="match status" value="1"/>
</dbReference>
<dbReference type="RefSeq" id="XP_020047464.1">
    <property type="nucleotide sequence ID" value="XM_020193248.1"/>
</dbReference>
<evidence type="ECO:0000256" key="2">
    <source>
        <dbReference type="SAM" id="MobiDB-lite"/>
    </source>
</evidence>
<dbReference type="InterPro" id="IPR005301">
    <property type="entry name" value="MOB_kinase_act_fam"/>
</dbReference>
<feature type="region of interest" description="Disordered" evidence="2">
    <location>
        <begin position="54"/>
        <end position="125"/>
    </location>
</feature>
<dbReference type="GO" id="GO:0030295">
    <property type="term" value="F:protein kinase activator activity"/>
    <property type="evidence" value="ECO:0007669"/>
    <property type="project" value="EnsemblFungi"/>
</dbReference>
<keyword evidence="4" id="KW-1185">Reference proteome</keyword>
<dbReference type="GeneID" id="30966884"/>
<accession>A0A1D2VI50</accession>
<keyword evidence="1" id="KW-0862">Zinc</keyword>
<dbReference type="InParanoid" id="A0A1D2VI50"/>
<evidence type="ECO:0000313" key="4">
    <source>
        <dbReference type="Proteomes" id="UP000095038"/>
    </source>
</evidence>
<name>A0A1D2VI50_9ASCO</name>
<feature type="region of interest" description="Disordered" evidence="2">
    <location>
        <begin position="1"/>
        <end position="36"/>
    </location>
</feature>